<dbReference type="CDD" id="cd03809">
    <property type="entry name" value="GT4_MtfB-like"/>
    <property type="match status" value="1"/>
</dbReference>
<dbReference type="InterPro" id="IPR001296">
    <property type="entry name" value="Glyco_trans_1"/>
</dbReference>
<dbReference type="PANTHER" id="PTHR46401:SF2">
    <property type="entry name" value="GLYCOSYLTRANSFERASE WBBK-RELATED"/>
    <property type="match status" value="1"/>
</dbReference>
<evidence type="ECO:0000259" key="3">
    <source>
        <dbReference type="Pfam" id="PF13439"/>
    </source>
</evidence>
<dbReference type="SUPFAM" id="SSF53756">
    <property type="entry name" value="UDP-Glycosyltransferase/glycogen phosphorylase"/>
    <property type="match status" value="1"/>
</dbReference>
<evidence type="ECO:0000313" key="4">
    <source>
        <dbReference type="EMBL" id="TPG46417.1"/>
    </source>
</evidence>
<dbReference type="Proteomes" id="UP000317078">
    <property type="component" value="Unassembled WGS sequence"/>
</dbReference>
<name>A0A502FAL0_9PROT</name>
<proteinExistence type="predicted"/>
<accession>A0A502FAL0</accession>
<dbReference type="AlphaFoldDB" id="A0A502FAL0"/>
<organism evidence="4 5">
    <name type="scientific">Muricoccus nepalensis</name>
    <dbReference type="NCBI Taxonomy" id="1854500"/>
    <lineage>
        <taxon>Bacteria</taxon>
        <taxon>Pseudomonadati</taxon>
        <taxon>Pseudomonadota</taxon>
        <taxon>Alphaproteobacteria</taxon>
        <taxon>Acetobacterales</taxon>
        <taxon>Roseomonadaceae</taxon>
        <taxon>Muricoccus</taxon>
    </lineage>
</organism>
<dbReference type="Pfam" id="PF00534">
    <property type="entry name" value="Glycos_transf_1"/>
    <property type="match status" value="1"/>
</dbReference>
<reference evidence="4 5" key="1">
    <citation type="journal article" date="2019" name="Environ. Microbiol.">
        <title>Species interactions and distinct microbial communities in high Arctic permafrost affected cryosols are associated with the CH4 and CO2 gas fluxes.</title>
        <authorList>
            <person name="Altshuler I."/>
            <person name="Hamel J."/>
            <person name="Turney S."/>
            <person name="Magnuson E."/>
            <person name="Levesque R."/>
            <person name="Greer C."/>
            <person name="Whyte L.G."/>
        </authorList>
    </citation>
    <scope>NUCLEOTIDE SEQUENCE [LARGE SCALE GENOMIC DNA]</scope>
    <source>
        <strain evidence="4 5">S9.3B</strain>
    </source>
</reference>
<protein>
    <submittedName>
        <fullName evidence="4">Glycosyltransferase family 1 protein</fullName>
    </submittedName>
</protein>
<evidence type="ECO:0000256" key="1">
    <source>
        <dbReference type="ARBA" id="ARBA00022679"/>
    </source>
</evidence>
<dbReference type="Gene3D" id="3.40.50.2000">
    <property type="entry name" value="Glycogen Phosphorylase B"/>
    <property type="match status" value="2"/>
</dbReference>
<gene>
    <name evidence="4" type="ORF">EAH89_24690</name>
</gene>
<dbReference type="InterPro" id="IPR028098">
    <property type="entry name" value="Glyco_trans_4-like_N"/>
</dbReference>
<evidence type="ECO:0000313" key="5">
    <source>
        <dbReference type="Proteomes" id="UP000317078"/>
    </source>
</evidence>
<keyword evidence="1 4" id="KW-0808">Transferase</keyword>
<feature type="domain" description="Glycosyl transferase family 1" evidence="2">
    <location>
        <begin position="222"/>
        <end position="377"/>
    </location>
</feature>
<evidence type="ECO:0000259" key="2">
    <source>
        <dbReference type="Pfam" id="PF00534"/>
    </source>
</evidence>
<keyword evidence="5" id="KW-1185">Reference proteome</keyword>
<sequence>MQQASPFSAIIGADSLRSQRSGVGRMTLEIIRATRYRPELARLDLLLAGRLRDTGTVLAQVEAGLDPVRVPSPLLRFKRLVADVPGVQAARRLKHLSGQRQRMAALRSRGGGRVVYHEPNMIPELFYSPFEGPTVVTMNDLSWHHHPEYHPPERLRWIDRNLRRMLDGSARFVAISHFTAGALVQEFGISPLRIDVVPLAAGREFRPVSREDAALVLQRHGLEDRHYFLSVSTLEPRKNFDRLVAAHDSLPMALRQRFPLVIVGGSGWGNALANPLAQRARDTGTLRLLGHVPDADLVILYARAAAFAYVSIYEGFGLPVVEAMATGTPVLASSTTATGETAGDAAALADPLDVHALTVALRRLADDKDYAETLRARGLARAAEFSWDRTASGLIASWSRALA</sequence>
<dbReference type="GO" id="GO:0009103">
    <property type="term" value="P:lipopolysaccharide biosynthetic process"/>
    <property type="evidence" value="ECO:0007669"/>
    <property type="project" value="TreeGrafter"/>
</dbReference>
<feature type="domain" description="Glycosyltransferase subfamily 4-like N-terminal" evidence="3">
    <location>
        <begin position="133"/>
        <end position="198"/>
    </location>
</feature>
<dbReference type="PANTHER" id="PTHR46401">
    <property type="entry name" value="GLYCOSYLTRANSFERASE WBBK-RELATED"/>
    <property type="match status" value="1"/>
</dbReference>
<dbReference type="EMBL" id="RCZP01000040">
    <property type="protein sequence ID" value="TPG46417.1"/>
    <property type="molecule type" value="Genomic_DNA"/>
</dbReference>
<comment type="caution">
    <text evidence="4">The sequence shown here is derived from an EMBL/GenBank/DDBJ whole genome shotgun (WGS) entry which is preliminary data.</text>
</comment>
<dbReference type="Pfam" id="PF13439">
    <property type="entry name" value="Glyco_transf_4"/>
    <property type="match status" value="1"/>
</dbReference>
<dbReference type="GO" id="GO:0016757">
    <property type="term" value="F:glycosyltransferase activity"/>
    <property type="evidence" value="ECO:0007669"/>
    <property type="project" value="InterPro"/>
</dbReference>
<dbReference type="OrthoDB" id="9801609at2"/>